<dbReference type="Proteomes" id="UP000887013">
    <property type="component" value="Unassembled WGS sequence"/>
</dbReference>
<comment type="caution">
    <text evidence="1">The sequence shown here is derived from an EMBL/GenBank/DDBJ whole genome shotgun (WGS) entry which is preliminary data.</text>
</comment>
<name>A0A8X6QVS2_NEPPI</name>
<dbReference type="EMBL" id="BMAW01034193">
    <property type="protein sequence ID" value="GFU34111.1"/>
    <property type="molecule type" value="Genomic_DNA"/>
</dbReference>
<reference evidence="1" key="1">
    <citation type="submission" date="2020-08" db="EMBL/GenBank/DDBJ databases">
        <title>Multicomponent nature underlies the extraordinary mechanical properties of spider dragline silk.</title>
        <authorList>
            <person name="Kono N."/>
            <person name="Nakamura H."/>
            <person name="Mori M."/>
            <person name="Yoshida Y."/>
            <person name="Ohtoshi R."/>
            <person name="Malay A.D."/>
            <person name="Moran D.A.P."/>
            <person name="Tomita M."/>
            <person name="Numata K."/>
            <person name="Arakawa K."/>
        </authorList>
    </citation>
    <scope>NUCLEOTIDE SEQUENCE</scope>
</reference>
<gene>
    <name evidence="1" type="ORF">NPIL_70591</name>
</gene>
<keyword evidence="2" id="KW-1185">Reference proteome</keyword>
<accession>A0A8X6QVS2</accession>
<sequence length="93" mass="10616">MQWRSHALALPCVTQTRSLLLQRRERSSDSILQNSAGNHVRGLSTGMKLLSIVGSKFHDSLNVYNTEQNSIWNSLAYQLYCDGFKNTNVFIQR</sequence>
<evidence type="ECO:0000313" key="1">
    <source>
        <dbReference type="EMBL" id="GFU34111.1"/>
    </source>
</evidence>
<dbReference type="AlphaFoldDB" id="A0A8X6QVS2"/>
<protein>
    <submittedName>
        <fullName evidence="1">Uncharacterized protein</fullName>
    </submittedName>
</protein>
<proteinExistence type="predicted"/>
<evidence type="ECO:0000313" key="2">
    <source>
        <dbReference type="Proteomes" id="UP000887013"/>
    </source>
</evidence>
<organism evidence="1 2">
    <name type="scientific">Nephila pilipes</name>
    <name type="common">Giant wood spider</name>
    <name type="synonym">Nephila maculata</name>
    <dbReference type="NCBI Taxonomy" id="299642"/>
    <lineage>
        <taxon>Eukaryota</taxon>
        <taxon>Metazoa</taxon>
        <taxon>Ecdysozoa</taxon>
        <taxon>Arthropoda</taxon>
        <taxon>Chelicerata</taxon>
        <taxon>Arachnida</taxon>
        <taxon>Araneae</taxon>
        <taxon>Araneomorphae</taxon>
        <taxon>Entelegynae</taxon>
        <taxon>Araneoidea</taxon>
        <taxon>Nephilidae</taxon>
        <taxon>Nephila</taxon>
    </lineage>
</organism>